<dbReference type="Pfam" id="PF12833">
    <property type="entry name" value="HTH_18"/>
    <property type="match status" value="1"/>
</dbReference>
<dbReference type="EMBL" id="QVEV01000035">
    <property type="protein sequence ID" value="RGC12213.1"/>
    <property type="molecule type" value="Genomic_DNA"/>
</dbReference>
<gene>
    <name evidence="5" type="ORF">DXA38_17940</name>
</gene>
<dbReference type="PROSITE" id="PS01124">
    <property type="entry name" value="HTH_ARAC_FAMILY_2"/>
    <property type="match status" value="1"/>
</dbReference>
<dbReference type="OrthoDB" id="9782503at2"/>
<evidence type="ECO:0000256" key="2">
    <source>
        <dbReference type="ARBA" id="ARBA00023125"/>
    </source>
</evidence>
<dbReference type="Gene3D" id="3.20.80.10">
    <property type="entry name" value="Regulatory factor, effector binding domain"/>
    <property type="match status" value="1"/>
</dbReference>
<dbReference type="AlphaFoldDB" id="A0A3E2VNG4"/>
<feature type="domain" description="HTH araC/xylS-type" evidence="4">
    <location>
        <begin position="8"/>
        <end position="106"/>
    </location>
</feature>
<keyword evidence="3" id="KW-0804">Transcription</keyword>
<protein>
    <submittedName>
        <fullName evidence="5">AraC family transcriptional regulator</fullName>
    </submittedName>
</protein>
<dbReference type="SMART" id="SM00342">
    <property type="entry name" value="HTH_ARAC"/>
    <property type="match status" value="1"/>
</dbReference>
<dbReference type="RefSeq" id="WP_117444390.1">
    <property type="nucleotide sequence ID" value="NZ_JAJFEN010000003.1"/>
</dbReference>
<sequence>MDYKRVLEQAVIYIEQHLNEALSVEEVSKVTGYSYYHLNRQFIAILGESIGSYIKKRRLANAAQRLLYTDDKIITIAFDNNFESAEAFSRAFKTVYKVNPSTYRRNRIHTFTSGKQRLDDEKITHLLEHINVHPNIVELPEIEIAGIRTEVYLHQEELKGHWETFYKLLPAQYRMRRRFGIYESFDKLNHYMIHEDMQFHEVFGFEVNTIDRIADDFVRSTIQKGRYAVFTHHGSLHTLSQTIDYIWGTWILSTKEVLDTRDSFELYDDRFLGYDEPDTEIDIYVAIR</sequence>
<evidence type="ECO:0000313" key="5">
    <source>
        <dbReference type="EMBL" id="RGC12213.1"/>
    </source>
</evidence>
<dbReference type="InterPro" id="IPR029441">
    <property type="entry name" value="Cass2"/>
</dbReference>
<dbReference type="SUPFAM" id="SSF46689">
    <property type="entry name" value="Homeodomain-like"/>
    <property type="match status" value="2"/>
</dbReference>
<dbReference type="GO" id="GO:0003700">
    <property type="term" value="F:DNA-binding transcription factor activity"/>
    <property type="evidence" value="ECO:0007669"/>
    <property type="project" value="InterPro"/>
</dbReference>
<name>A0A3E2VNG4_CLOIN</name>
<dbReference type="Gene3D" id="1.10.10.60">
    <property type="entry name" value="Homeodomain-like"/>
    <property type="match status" value="2"/>
</dbReference>
<evidence type="ECO:0000259" key="4">
    <source>
        <dbReference type="PROSITE" id="PS01124"/>
    </source>
</evidence>
<dbReference type="PANTHER" id="PTHR47504">
    <property type="entry name" value="RIGHT ORIGIN-BINDING PROTEIN"/>
    <property type="match status" value="1"/>
</dbReference>
<evidence type="ECO:0000256" key="1">
    <source>
        <dbReference type="ARBA" id="ARBA00023015"/>
    </source>
</evidence>
<dbReference type="InterPro" id="IPR010499">
    <property type="entry name" value="AraC_E-bd"/>
</dbReference>
<dbReference type="SUPFAM" id="SSF55136">
    <property type="entry name" value="Probable bacterial effector-binding domain"/>
    <property type="match status" value="1"/>
</dbReference>
<dbReference type="Pfam" id="PF14526">
    <property type="entry name" value="Cass2"/>
    <property type="match status" value="1"/>
</dbReference>
<evidence type="ECO:0000256" key="3">
    <source>
        <dbReference type="ARBA" id="ARBA00023163"/>
    </source>
</evidence>
<dbReference type="Proteomes" id="UP000260025">
    <property type="component" value="Unassembled WGS sequence"/>
</dbReference>
<keyword evidence="2" id="KW-0238">DNA-binding</keyword>
<keyword evidence="1" id="KW-0805">Transcription regulation</keyword>
<evidence type="ECO:0000313" key="6">
    <source>
        <dbReference type="Proteomes" id="UP000260025"/>
    </source>
</evidence>
<dbReference type="GO" id="GO:0043565">
    <property type="term" value="F:sequence-specific DNA binding"/>
    <property type="evidence" value="ECO:0007669"/>
    <property type="project" value="InterPro"/>
</dbReference>
<comment type="caution">
    <text evidence="5">The sequence shown here is derived from an EMBL/GenBank/DDBJ whole genome shotgun (WGS) entry which is preliminary data.</text>
</comment>
<dbReference type="SMART" id="SM00871">
    <property type="entry name" value="AraC_E_bind"/>
    <property type="match status" value="1"/>
</dbReference>
<accession>A0A3E2VNG4</accession>
<dbReference type="InterPro" id="IPR011256">
    <property type="entry name" value="Reg_factor_effector_dom_sf"/>
</dbReference>
<dbReference type="PROSITE" id="PS00041">
    <property type="entry name" value="HTH_ARAC_FAMILY_1"/>
    <property type="match status" value="1"/>
</dbReference>
<proteinExistence type="predicted"/>
<dbReference type="InterPro" id="IPR050959">
    <property type="entry name" value="MarA-like"/>
</dbReference>
<dbReference type="InterPro" id="IPR018062">
    <property type="entry name" value="HTH_AraC-typ_CS"/>
</dbReference>
<dbReference type="PANTHER" id="PTHR47504:SF5">
    <property type="entry name" value="RIGHT ORIGIN-BINDING PROTEIN"/>
    <property type="match status" value="1"/>
</dbReference>
<reference evidence="5 6" key="1">
    <citation type="submission" date="2018-08" db="EMBL/GenBank/DDBJ databases">
        <title>A genome reference for cultivated species of the human gut microbiota.</title>
        <authorList>
            <person name="Zou Y."/>
            <person name="Xue W."/>
            <person name="Luo G."/>
        </authorList>
    </citation>
    <scope>NUCLEOTIDE SEQUENCE [LARGE SCALE GENOMIC DNA]</scope>
    <source>
        <strain evidence="5 6">OF01-2LB</strain>
    </source>
</reference>
<dbReference type="InterPro" id="IPR018060">
    <property type="entry name" value="HTH_AraC"/>
</dbReference>
<dbReference type="InterPro" id="IPR009057">
    <property type="entry name" value="Homeodomain-like_sf"/>
</dbReference>
<organism evidence="5 6">
    <name type="scientific">Clostridium innocuum</name>
    <dbReference type="NCBI Taxonomy" id="1522"/>
    <lineage>
        <taxon>Bacteria</taxon>
        <taxon>Bacillati</taxon>
        <taxon>Bacillota</taxon>
        <taxon>Clostridia</taxon>
        <taxon>Eubacteriales</taxon>
        <taxon>Clostridiaceae</taxon>
        <taxon>Clostridium</taxon>
    </lineage>
</organism>